<dbReference type="GO" id="GO:0000155">
    <property type="term" value="F:phosphorelay sensor kinase activity"/>
    <property type="evidence" value="ECO:0007669"/>
    <property type="project" value="InterPro"/>
</dbReference>
<dbReference type="SUPFAM" id="SSF55874">
    <property type="entry name" value="ATPase domain of HSP90 chaperone/DNA topoisomerase II/histidine kinase"/>
    <property type="match status" value="1"/>
</dbReference>
<keyword evidence="8" id="KW-0472">Membrane</keyword>
<keyword evidence="3" id="KW-0597">Phosphoprotein</keyword>
<dbReference type="InterPro" id="IPR005467">
    <property type="entry name" value="His_kinase_dom"/>
</dbReference>
<keyword evidence="11" id="KW-1185">Reference proteome</keyword>
<evidence type="ECO:0000259" key="9">
    <source>
        <dbReference type="PROSITE" id="PS50109"/>
    </source>
</evidence>
<dbReference type="PANTHER" id="PTHR45436">
    <property type="entry name" value="SENSOR HISTIDINE KINASE YKOH"/>
    <property type="match status" value="1"/>
</dbReference>
<evidence type="ECO:0000313" key="11">
    <source>
        <dbReference type="Proteomes" id="UP000070186"/>
    </source>
</evidence>
<protein>
    <recommendedName>
        <fullName evidence="2">histidine kinase</fullName>
        <ecNumber evidence="2">2.7.13.3</ecNumber>
    </recommendedName>
</protein>
<organism evidence="10 11">
    <name type="scientific">Dechloromonas denitrificans</name>
    <dbReference type="NCBI Taxonomy" id="281362"/>
    <lineage>
        <taxon>Bacteria</taxon>
        <taxon>Pseudomonadati</taxon>
        <taxon>Pseudomonadota</taxon>
        <taxon>Betaproteobacteria</taxon>
        <taxon>Rhodocyclales</taxon>
        <taxon>Azonexaceae</taxon>
        <taxon>Dechloromonas</taxon>
    </lineage>
</organism>
<dbReference type="SUPFAM" id="SSF47384">
    <property type="entry name" value="Homodimeric domain of signal transducing histidine kinase"/>
    <property type="match status" value="1"/>
</dbReference>
<dbReference type="PANTHER" id="PTHR45436:SF16">
    <property type="entry name" value="HISTIDINE KINASE"/>
    <property type="match status" value="1"/>
</dbReference>
<dbReference type="Pfam" id="PF02518">
    <property type="entry name" value="HATPase_c"/>
    <property type="match status" value="1"/>
</dbReference>
<evidence type="ECO:0000256" key="5">
    <source>
        <dbReference type="ARBA" id="ARBA00022692"/>
    </source>
</evidence>
<dbReference type="InterPro" id="IPR003594">
    <property type="entry name" value="HATPase_dom"/>
</dbReference>
<dbReference type="STRING" id="281362.AT959_12040"/>
<dbReference type="Pfam" id="PF00512">
    <property type="entry name" value="HisKA"/>
    <property type="match status" value="1"/>
</dbReference>
<dbReference type="InterPro" id="IPR036890">
    <property type="entry name" value="HATPase_C_sf"/>
</dbReference>
<feature type="domain" description="Histidine kinase" evidence="9">
    <location>
        <begin position="213"/>
        <end position="414"/>
    </location>
</feature>
<dbReference type="EMBL" id="LODL01000021">
    <property type="protein sequence ID" value="KXB30102.1"/>
    <property type="molecule type" value="Genomic_DNA"/>
</dbReference>
<dbReference type="RefSeq" id="WP_066883396.1">
    <property type="nucleotide sequence ID" value="NZ_LODL01000021.1"/>
</dbReference>
<keyword evidence="5 8" id="KW-0812">Transmembrane</keyword>
<evidence type="ECO:0000256" key="2">
    <source>
        <dbReference type="ARBA" id="ARBA00012438"/>
    </source>
</evidence>
<feature type="transmembrane region" description="Helical" evidence="8">
    <location>
        <begin position="132"/>
        <end position="155"/>
    </location>
</feature>
<dbReference type="CDD" id="cd00082">
    <property type="entry name" value="HisKA"/>
    <property type="match status" value="1"/>
</dbReference>
<dbReference type="Proteomes" id="UP000070186">
    <property type="component" value="Unassembled WGS sequence"/>
</dbReference>
<evidence type="ECO:0000256" key="6">
    <source>
        <dbReference type="ARBA" id="ARBA00022777"/>
    </source>
</evidence>
<evidence type="ECO:0000256" key="3">
    <source>
        <dbReference type="ARBA" id="ARBA00022553"/>
    </source>
</evidence>
<dbReference type="GO" id="GO:0005886">
    <property type="term" value="C:plasma membrane"/>
    <property type="evidence" value="ECO:0007669"/>
    <property type="project" value="TreeGrafter"/>
</dbReference>
<comment type="caution">
    <text evidence="10">The sequence shown here is derived from an EMBL/GenBank/DDBJ whole genome shotgun (WGS) entry which is preliminary data.</text>
</comment>
<dbReference type="InterPro" id="IPR036097">
    <property type="entry name" value="HisK_dim/P_sf"/>
</dbReference>
<gene>
    <name evidence="10" type="ORF">AT959_12040</name>
</gene>
<dbReference type="Gene3D" id="1.10.287.130">
    <property type="match status" value="1"/>
</dbReference>
<dbReference type="InterPro" id="IPR003661">
    <property type="entry name" value="HisK_dim/P_dom"/>
</dbReference>
<keyword evidence="4" id="KW-0808">Transferase</keyword>
<evidence type="ECO:0000256" key="4">
    <source>
        <dbReference type="ARBA" id="ARBA00022679"/>
    </source>
</evidence>
<dbReference type="PROSITE" id="PS50109">
    <property type="entry name" value="HIS_KIN"/>
    <property type="match status" value="1"/>
</dbReference>
<dbReference type="InterPro" id="IPR050428">
    <property type="entry name" value="TCS_sensor_his_kinase"/>
</dbReference>
<evidence type="ECO:0000256" key="1">
    <source>
        <dbReference type="ARBA" id="ARBA00000085"/>
    </source>
</evidence>
<proteinExistence type="predicted"/>
<evidence type="ECO:0000256" key="8">
    <source>
        <dbReference type="SAM" id="Phobius"/>
    </source>
</evidence>
<evidence type="ECO:0000313" key="10">
    <source>
        <dbReference type="EMBL" id="KXB30102.1"/>
    </source>
</evidence>
<dbReference type="Gene3D" id="3.30.565.10">
    <property type="entry name" value="Histidine kinase-like ATPase, C-terminal domain"/>
    <property type="match status" value="1"/>
</dbReference>
<comment type="catalytic activity">
    <reaction evidence="1">
        <text>ATP + protein L-histidine = ADP + protein N-phospho-L-histidine.</text>
        <dbReference type="EC" id="2.7.13.3"/>
    </reaction>
</comment>
<reference evidence="10 11" key="1">
    <citation type="submission" date="2015-12" db="EMBL/GenBank/DDBJ databases">
        <title>Nitrous oxide reduction kinetics distinguish bacteria harboring typical versus atypical NosZ.</title>
        <authorList>
            <person name="Yoon S."/>
            <person name="Nissen S."/>
            <person name="Park D."/>
            <person name="Sanford R.A."/>
            <person name="Loeffler F.E."/>
        </authorList>
    </citation>
    <scope>NUCLEOTIDE SEQUENCE [LARGE SCALE GENOMIC DNA]</scope>
    <source>
        <strain evidence="10 11">ATCC BAA-841</strain>
    </source>
</reference>
<accession>A0A133XGM3</accession>
<dbReference type="SMART" id="SM00388">
    <property type="entry name" value="HisKA"/>
    <property type="match status" value="1"/>
</dbReference>
<evidence type="ECO:0000256" key="7">
    <source>
        <dbReference type="ARBA" id="ARBA00022989"/>
    </source>
</evidence>
<name>A0A133XGM3_9RHOO</name>
<keyword evidence="7 8" id="KW-1133">Transmembrane helix</keyword>
<dbReference type="AlphaFoldDB" id="A0A133XGM3"/>
<dbReference type="SMART" id="SM00387">
    <property type="entry name" value="HATPase_c"/>
    <property type="match status" value="1"/>
</dbReference>
<sequence>MRLRIALSLAALVFLVILTLSLSLVFLLHEKEEEFINNQLADQIEYSMAIWRKSPEAAFPNTPAMWLYRVAKDETAGPARSDVPPVFRQLTVGNHEAYLGSKEYHVAVREDDSGRYILAYDVADHESRLNSLVWITVCASLLLCVLTLLAGYWLAGRLSRRLERLAERVEHESPGPLVEPGMERELQAVAAALDHSRARQAAVLERERAFAANLSHELRTPLTGIRTDAEMLAALPDLPAAVARRGNRIVSSVDRINGLASSLLLLAREAKAGQPEEIRLRPAIEAVWESLLLATPKPVGLSLDIPAEGTLAADPRLFDLVLRNILDNALRYSETGDIICSLSGQLLSVRDSGPGFAESDLARVFDRFFVGPRGAHGLGLALVRHVCAACGWQVSARNAPAGGGEIMLDFGSSRLH</sequence>
<keyword evidence="6" id="KW-0418">Kinase</keyword>
<dbReference type="EC" id="2.7.13.3" evidence="2"/>